<gene>
    <name evidence="1" type="ORF">V2E39_24220</name>
</gene>
<reference evidence="1 2" key="1">
    <citation type="submission" date="2024-01" db="EMBL/GenBank/DDBJ databases">
        <title>Whole genome of Chryseobacterium arthrosphaerae NNCa 2741.</title>
        <authorList>
            <person name="Boriskina E.V."/>
            <person name="Gordinskaya N.A."/>
            <person name="Kropotov V.S."/>
            <person name="Alekseeva A.E."/>
            <person name="Makhova M.A."/>
            <person name="Kryazhev D.V."/>
            <person name="Shkurkina I.S."/>
        </authorList>
    </citation>
    <scope>NUCLEOTIDE SEQUENCE [LARGE SCALE GENOMIC DNA]</scope>
    <source>
        <strain evidence="1 2">NNCa 2741</strain>
    </source>
</reference>
<accession>A0ABU7R6T5</accession>
<feature type="non-terminal residue" evidence="1">
    <location>
        <position position="61"/>
    </location>
</feature>
<organism evidence="1 2">
    <name type="scientific">Chryseobacterium arthrosphaerae</name>
    <dbReference type="NCBI Taxonomy" id="651561"/>
    <lineage>
        <taxon>Bacteria</taxon>
        <taxon>Pseudomonadati</taxon>
        <taxon>Bacteroidota</taxon>
        <taxon>Flavobacteriia</taxon>
        <taxon>Flavobacteriales</taxon>
        <taxon>Weeksellaceae</taxon>
        <taxon>Chryseobacterium group</taxon>
        <taxon>Chryseobacterium</taxon>
    </lineage>
</organism>
<comment type="caution">
    <text evidence="1">The sequence shown here is derived from an EMBL/GenBank/DDBJ whole genome shotgun (WGS) entry which is preliminary data.</text>
</comment>
<evidence type="ECO:0000313" key="2">
    <source>
        <dbReference type="Proteomes" id="UP001350005"/>
    </source>
</evidence>
<evidence type="ECO:0000313" key="1">
    <source>
        <dbReference type="EMBL" id="MEE6130517.1"/>
    </source>
</evidence>
<dbReference type="EMBL" id="JAZGJU010000162">
    <property type="protein sequence ID" value="MEE6130517.1"/>
    <property type="molecule type" value="Genomic_DNA"/>
</dbReference>
<dbReference type="RefSeq" id="WP_330937680.1">
    <property type="nucleotide sequence ID" value="NZ_JAZGJU010000162.1"/>
</dbReference>
<proteinExistence type="predicted"/>
<protein>
    <submittedName>
        <fullName evidence="1">Uncharacterized protein</fullName>
    </submittedName>
</protein>
<name>A0ABU7R6T5_9FLAO</name>
<sequence length="61" mass="7689">MKKDIDMIESLINRNEYFYKINRIQKREYLYNNFFLIEKLEQILSKSQRRMISEFLDDEFS</sequence>
<keyword evidence="2" id="KW-1185">Reference proteome</keyword>
<dbReference type="Proteomes" id="UP001350005">
    <property type="component" value="Unassembled WGS sequence"/>
</dbReference>